<evidence type="ECO:0000259" key="2">
    <source>
        <dbReference type="Pfam" id="PF02617"/>
    </source>
</evidence>
<dbReference type="GO" id="GO:0030163">
    <property type="term" value="P:protein catabolic process"/>
    <property type="evidence" value="ECO:0007669"/>
    <property type="project" value="InterPro"/>
</dbReference>
<feature type="domain" description="Adaptor protein ClpS core" evidence="2">
    <location>
        <begin position="1"/>
        <end position="76"/>
    </location>
</feature>
<dbReference type="InterPro" id="IPR022935">
    <property type="entry name" value="ClpS"/>
</dbReference>
<protein>
    <recommendedName>
        <fullName evidence="1">ATP-dependent Clp protease adapter protein ClpS</fullName>
    </recommendedName>
</protein>
<dbReference type="InterPro" id="IPR003769">
    <property type="entry name" value="ClpS_core"/>
</dbReference>
<dbReference type="SUPFAM" id="SSF54736">
    <property type="entry name" value="ClpS-like"/>
    <property type="match status" value="1"/>
</dbReference>
<dbReference type="PANTHER" id="PTHR33473">
    <property type="entry name" value="ATP-DEPENDENT CLP PROTEASE ADAPTER PROTEIN CLPS1, CHLOROPLASTIC"/>
    <property type="match status" value="1"/>
</dbReference>
<dbReference type="HAMAP" id="MF_00302">
    <property type="entry name" value="ClpS"/>
    <property type="match status" value="1"/>
</dbReference>
<evidence type="ECO:0000313" key="3">
    <source>
        <dbReference type="EMBL" id="SHJ29450.1"/>
    </source>
</evidence>
<dbReference type="AlphaFoldDB" id="A0A1M6I4Y4"/>
<dbReference type="STRING" id="1121393.SAMN02745216_01354"/>
<dbReference type="GO" id="GO:0008233">
    <property type="term" value="F:peptidase activity"/>
    <property type="evidence" value="ECO:0007669"/>
    <property type="project" value="UniProtKB-KW"/>
</dbReference>
<comment type="similarity">
    <text evidence="1">Belongs to the ClpS family.</text>
</comment>
<dbReference type="Gene3D" id="3.30.1390.10">
    <property type="match status" value="1"/>
</dbReference>
<gene>
    <name evidence="1" type="primary">clpS</name>
    <name evidence="3" type="ORF">SAMN02745216_01354</name>
</gene>
<keyword evidence="3" id="KW-0378">Hydrolase</keyword>
<accession>A0A1M6I4Y4</accession>
<proteinExistence type="inferred from homology"/>
<dbReference type="PANTHER" id="PTHR33473:SF19">
    <property type="entry name" value="ATP-DEPENDENT CLP PROTEASE ADAPTER PROTEIN CLPS"/>
    <property type="match status" value="1"/>
</dbReference>
<name>A0A1M6I4Y4_9BACT</name>
<evidence type="ECO:0000313" key="4">
    <source>
        <dbReference type="Proteomes" id="UP000183994"/>
    </source>
</evidence>
<keyword evidence="4" id="KW-1185">Reference proteome</keyword>
<comment type="function">
    <text evidence="1">Involved in the modulation of the specificity of the ClpAP-mediated ATP-dependent protein degradation.</text>
</comment>
<evidence type="ECO:0000256" key="1">
    <source>
        <dbReference type="HAMAP-Rule" id="MF_00302"/>
    </source>
</evidence>
<keyword evidence="3" id="KW-0645">Protease</keyword>
<organism evidence="3 4">
    <name type="scientific">Desulfatibacillum alkenivorans DSM 16219</name>
    <dbReference type="NCBI Taxonomy" id="1121393"/>
    <lineage>
        <taxon>Bacteria</taxon>
        <taxon>Pseudomonadati</taxon>
        <taxon>Thermodesulfobacteriota</taxon>
        <taxon>Desulfobacteria</taxon>
        <taxon>Desulfobacterales</taxon>
        <taxon>Desulfatibacillaceae</taxon>
        <taxon>Desulfatibacillum</taxon>
    </lineage>
</organism>
<dbReference type="InterPro" id="IPR014719">
    <property type="entry name" value="Ribosomal_bL12_C/ClpS-like"/>
</dbReference>
<sequence>MFKVLLHNDDYTTMEFVVGVLQRVFNKSVPEATRIMLNVHNRGVGVAGVYTAEVAETKIETVHSMAQADGFPLKCSMEPE</sequence>
<comment type="subunit">
    <text evidence="1">Binds to the N-terminal domain of the chaperone ClpA.</text>
</comment>
<dbReference type="Pfam" id="PF02617">
    <property type="entry name" value="ClpS"/>
    <property type="match status" value="1"/>
</dbReference>
<reference evidence="4" key="1">
    <citation type="submission" date="2016-11" db="EMBL/GenBank/DDBJ databases">
        <authorList>
            <person name="Varghese N."/>
            <person name="Submissions S."/>
        </authorList>
    </citation>
    <scope>NUCLEOTIDE SEQUENCE [LARGE SCALE GENOMIC DNA]</scope>
    <source>
        <strain evidence="4">DSM 16219</strain>
    </source>
</reference>
<dbReference type="Proteomes" id="UP000183994">
    <property type="component" value="Unassembled WGS sequence"/>
</dbReference>
<dbReference type="GO" id="GO:0006508">
    <property type="term" value="P:proteolysis"/>
    <property type="evidence" value="ECO:0007669"/>
    <property type="project" value="UniProtKB-UniRule"/>
</dbReference>
<dbReference type="EMBL" id="FQZU01000006">
    <property type="protein sequence ID" value="SHJ29450.1"/>
    <property type="molecule type" value="Genomic_DNA"/>
</dbReference>
<dbReference type="FunFam" id="3.30.1390.10:FF:000002">
    <property type="entry name" value="ATP-dependent Clp protease adapter protein ClpS"/>
    <property type="match status" value="1"/>
</dbReference>